<feature type="domain" description="Alpha-N-acetylglucosaminidase N-terminal" evidence="4">
    <location>
        <begin position="51"/>
        <end position="146"/>
    </location>
</feature>
<organism evidence="6 7">
    <name type="scientific">Trema orientale</name>
    <name type="common">Charcoal tree</name>
    <name type="synonym">Celtis orientalis</name>
    <dbReference type="NCBI Taxonomy" id="63057"/>
    <lineage>
        <taxon>Eukaryota</taxon>
        <taxon>Viridiplantae</taxon>
        <taxon>Streptophyta</taxon>
        <taxon>Embryophyta</taxon>
        <taxon>Tracheophyta</taxon>
        <taxon>Spermatophyta</taxon>
        <taxon>Magnoliopsida</taxon>
        <taxon>eudicotyledons</taxon>
        <taxon>Gunneridae</taxon>
        <taxon>Pentapetalae</taxon>
        <taxon>rosids</taxon>
        <taxon>fabids</taxon>
        <taxon>Rosales</taxon>
        <taxon>Cannabaceae</taxon>
        <taxon>Trema</taxon>
    </lineage>
</organism>
<dbReference type="InterPro" id="IPR029018">
    <property type="entry name" value="Hex-like_dom2"/>
</dbReference>
<dbReference type="Pfam" id="PF12972">
    <property type="entry name" value="NAGLU_C"/>
    <property type="match status" value="1"/>
</dbReference>
<evidence type="ECO:0000259" key="4">
    <source>
        <dbReference type="Pfam" id="PF12971"/>
    </source>
</evidence>
<dbReference type="Pfam" id="PF12971">
    <property type="entry name" value="NAGLU_N"/>
    <property type="match status" value="1"/>
</dbReference>
<dbReference type="Proteomes" id="UP000237000">
    <property type="component" value="Unassembled WGS sequence"/>
</dbReference>
<reference evidence="7" key="1">
    <citation type="submission" date="2016-06" db="EMBL/GenBank/DDBJ databases">
        <title>Parallel loss of symbiosis genes in relatives of nitrogen-fixing non-legume Parasponia.</title>
        <authorList>
            <person name="Van Velzen R."/>
            <person name="Holmer R."/>
            <person name="Bu F."/>
            <person name="Rutten L."/>
            <person name="Van Zeijl A."/>
            <person name="Liu W."/>
            <person name="Santuari L."/>
            <person name="Cao Q."/>
            <person name="Sharma T."/>
            <person name="Shen D."/>
            <person name="Roswanjaya Y."/>
            <person name="Wardhani T."/>
            <person name="Kalhor M.S."/>
            <person name="Jansen J."/>
            <person name="Van den Hoogen J."/>
            <person name="Gungor B."/>
            <person name="Hartog M."/>
            <person name="Hontelez J."/>
            <person name="Verver J."/>
            <person name="Yang W.-C."/>
            <person name="Schijlen E."/>
            <person name="Repin R."/>
            <person name="Schilthuizen M."/>
            <person name="Schranz E."/>
            <person name="Heidstra R."/>
            <person name="Miyata K."/>
            <person name="Fedorova E."/>
            <person name="Kohlen W."/>
            <person name="Bisseling T."/>
            <person name="Smit S."/>
            <person name="Geurts R."/>
        </authorList>
    </citation>
    <scope>NUCLEOTIDE SEQUENCE [LARGE SCALE GENOMIC DNA]</scope>
    <source>
        <strain evidence="7">cv. RG33-2</strain>
    </source>
</reference>
<sequence>MASFPAIFLTLVFLISLTLPPAHPCTIGVRYISNLLETQDRERAPPPVQIAAARGVLRRLIPSHFSSFDFQIVSKEQCAGASCFIIRNHPSFRRRGDPEILINGATGVDILAGLHWYLKNQCGSHISWDKTGGAQLFSVPRAGMLPRVRDSGVLVQRPIPWSYYQNAVTSSCKLLIPNCNDDSLAWWDWKRWEKEIDWMALQGINLPLAFTGQEAIWQKVFQKFNISRTDLDDFFGGPAFLAWSRMGNLHGWGGPLPQSWLDQQLLLQKKILRRMYALGMTPVLPAFSGNIPAALKNRFPSAKITRLGNWFTVESDPRWCCTYLLDATDPLFVEIGGAFIEQQLQEYGKTSHIYNCLGGALEKGISIFSVLRLLSLSRNLNCLMPDRFRNPSFENETKSFDTFDENTPPVDDPEYISSLGAAIFRGMQSGDNNAIWLMQGWLFSYDPFWRPQQMKALLHSVPVGKLVVLDLYAEVKPIWSTSEQFYGVPYIWKVGVGMSMEGIEQNPIVYDLMSEMAFRHNKVDVKAWIDLYPSRRYGRSVPSVQDAWNILYHTIYNCTDGANDKNRDVIVAFPDVDPLFISILQDKYSYYEKQVSRGSVLKETTESFEQPHLWYSTSEVIRALELFLESGDELSGSSTYRYDLVDLTRQALAKYANQLFLQVIEAYQSNDVHGVTHHSQKFLDLVEDFDTLLACHDGFLLGPWLESAKHLAQDEEQAKQFEWNARTQITMWFDNSDVEPSLLRDYGNKYWSGLLRDYYRPRAGIYFKFLIKSLEEGNGFPLKDWRREWIKLTNDWQSSRNVYPVKGAGDALNTSRWLFNKYLQSPDIQSLNEAAVKHVI</sequence>
<dbReference type="GO" id="GO:0016787">
    <property type="term" value="F:hydrolase activity"/>
    <property type="evidence" value="ECO:0007669"/>
    <property type="project" value="UniProtKB-KW"/>
</dbReference>
<dbReference type="InterPro" id="IPR024732">
    <property type="entry name" value="NAGLU_C"/>
</dbReference>
<evidence type="ECO:0000259" key="5">
    <source>
        <dbReference type="Pfam" id="PF12972"/>
    </source>
</evidence>
<evidence type="ECO:0000256" key="2">
    <source>
        <dbReference type="SAM" id="SignalP"/>
    </source>
</evidence>
<dbReference type="PANTHER" id="PTHR12872:SF3">
    <property type="entry name" value="ALPHA-N-ACETYLGLUCOSAMINIDASE"/>
    <property type="match status" value="1"/>
</dbReference>
<dbReference type="AlphaFoldDB" id="A0A2P5EKI3"/>
<dbReference type="Pfam" id="PF05089">
    <property type="entry name" value="NAGLU"/>
    <property type="match status" value="2"/>
</dbReference>
<dbReference type="Gene3D" id="3.30.379.10">
    <property type="entry name" value="Chitobiase/beta-hexosaminidase domain 2-like"/>
    <property type="match status" value="1"/>
</dbReference>
<comment type="caution">
    <text evidence="6">The sequence shown here is derived from an EMBL/GenBank/DDBJ whole genome shotgun (WGS) entry which is preliminary data.</text>
</comment>
<gene>
    <name evidence="6" type="ORF">TorRG33x02_181030</name>
</gene>
<evidence type="ECO:0000313" key="6">
    <source>
        <dbReference type="EMBL" id="PON86053.1"/>
    </source>
</evidence>
<name>A0A2P5EKI3_TREOI</name>
<evidence type="ECO:0000256" key="1">
    <source>
        <dbReference type="ARBA" id="ARBA00022801"/>
    </source>
</evidence>
<evidence type="ECO:0000313" key="7">
    <source>
        <dbReference type="Proteomes" id="UP000237000"/>
    </source>
</evidence>
<protein>
    <submittedName>
        <fullName evidence="6">Alpha-N-acetylglucosaminidase</fullName>
    </submittedName>
</protein>
<proteinExistence type="predicted"/>
<keyword evidence="1" id="KW-0378">Hydrolase</keyword>
<dbReference type="InterPro" id="IPR024240">
    <property type="entry name" value="NAGLU_N"/>
</dbReference>
<dbReference type="OrthoDB" id="64736at2759"/>
<feature type="domain" description="Alpha-N-acetylglucosaminidase tim-barrel" evidence="3">
    <location>
        <begin position="183"/>
        <end position="356"/>
    </location>
</feature>
<keyword evidence="2" id="KW-0732">Signal</keyword>
<keyword evidence="7" id="KW-1185">Reference proteome</keyword>
<evidence type="ECO:0000259" key="3">
    <source>
        <dbReference type="Pfam" id="PF05089"/>
    </source>
</evidence>
<dbReference type="Gene3D" id="1.20.120.670">
    <property type="entry name" value="N-acetyl-b-d-glucoasminidase"/>
    <property type="match status" value="1"/>
</dbReference>
<dbReference type="Gene3D" id="3.20.20.80">
    <property type="entry name" value="Glycosidases"/>
    <property type="match status" value="2"/>
</dbReference>
<dbReference type="InterPro" id="IPR024733">
    <property type="entry name" value="NAGLU_tim-barrel"/>
</dbReference>
<feature type="chain" id="PRO_5015149511" evidence="2">
    <location>
        <begin position="25"/>
        <end position="840"/>
    </location>
</feature>
<feature type="domain" description="Alpha-N-acetylglucosaminidase tim-barrel" evidence="3">
    <location>
        <begin position="399"/>
        <end position="493"/>
    </location>
</feature>
<dbReference type="InParanoid" id="A0A2P5EKI3"/>
<dbReference type="PANTHER" id="PTHR12872">
    <property type="entry name" value="ALPHA-N-ACETYLGLUCOSAMINIDASE"/>
    <property type="match status" value="1"/>
</dbReference>
<dbReference type="STRING" id="63057.A0A2P5EKI3"/>
<accession>A0A2P5EKI3</accession>
<dbReference type="InterPro" id="IPR007781">
    <property type="entry name" value="NAGLU"/>
</dbReference>
<feature type="signal peptide" evidence="2">
    <location>
        <begin position="1"/>
        <end position="24"/>
    </location>
</feature>
<feature type="domain" description="Alpha-N-acetylglucosaminidase C-terminal" evidence="5">
    <location>
        <begin position="528"/>
        <end position="821"/>
    </location>
</feature>
<dbReference type="EMBL" id="JXTC01000137">
    <property type="protein sequence ID" value="PON86053.1"/>
    <property type="molecule type" value="Genomic_DNA"/>
</dbReference>